<keyword evidence="3" id="KW-1185">Reference proteome</keyword>
<feature type="region of interest" description="Disordered" evidence="1">
    <location>
        <begin position="1"/>
        <end position="22"/>
    </location>
</feature>
<protein>
    <submittedName>
        <fullName evidence="2">Uncharacterized protein</fullName>
    </submittedName>
</protein>
<gene>
    <name evidence="2" type="ORF">FB471_1011</name>
</gene>
<reference evidence="2 3" key="1">
    <citation type="submission" date="2019-06" db="EMBL/GenBank/DDBJ databases">
        <title>Sequencing the genomes of 1000 actinobacteria strains.</title>
        <authorList>
            <person name="Klenk H.-P."/>
        </authorList>
    </citation>
    <scope>NUCLEOTIDE SEQUENCE [LARGE SCALE GENOMIC DNA]</scope>
    <source>
        <strain evidence="2 3">DSM 45679</strain>
    </source>
</reference>
<name>A0A542DE33_AMYCI</name>
<evidence type="ECO:0000313" key="3">
    <source>
        <dbReference type="Proteomes" id="UP000320876"/>
    </source>
</evidence>
<evidence type="ECO:0000313" key="2">
    <source>
        <dbReference type="EMBL" id="TQJ01334.1"/>
    </source>
</evidence>
<sequence>MVASGFRATETAQQDRQCREPEAVVTTALRALERSGPAIIDGMVNIVSSHVVDWDDNSERSGIMLCRHSGRCQAVSPAPHRVAPP</sequence>
<dbReference type="EMBL" id="VFML01000001">
    <property type="protein sequence ID" value="TQJ01334.1"/>
    <property type="molecule type" value="Genomic_DNA"/>
</dbReference>
<comment type="caution">
    <text evidence="2">The sequence shown here is derived from an EMBL/GenBank/DDBJ whole genome shotgun (WGS) entry which is preliminary data.</text>
</comment>
<evidence type="ECO:0000256" key="1">
    <source>
        <dbReference type="SAM" id="MobiDB-lite"/>
    </source>
</evidence>
<organism evidence="2 3">
    <name type="scientific">Amycolatopsis cihanbeyliensis</name>
    <dbReference type="NCBI Taxonomy" id="1128664"/>
    <lineage>
        <taxon>Bacteria</taxon>
        <taxon>Bacillati</taxon>
        <taxon>Actinomycetota</taxon>
        <taxon>Actinomycetes</taxon>
        <taxon>Pseudonocardiales</taxon>
        <taxon>Pseudonocardiaceae</taxon>
        <taxon>Amycolatopsis</taxon>
    </lineage>
</organism>
<dbReference type="Proteomes" id="UP000320876">
    <property type="component" value="Unassembled WGS sequence"/>
</dbReference>
<accession>A0A542DE33</accession>
<dbReference type="AlphaFoldDB" id="A0A542DE33"/>
<proteinExistence type="predicted"/>